<reference evidence="1" key="2">
    <citation type="submission" date="2020-06" db="EMBL/GenBank/DDBJ databases">
        <title>Helianthus annuus Genome sequencing and assembly Release 2.</title>
        <authorList>
            <person name="Gouzy J."/>
            <person name="Langlade N."/>
            <person name="Munos S."/>
        </authorList>
    </citation>
    <scope>NUCLEOTIDE SEQUENCE</scope>
    <source>
        <tissue evidence="1">Leaves</tissue>
    </source>
</reference>
<dbReference type="AlphaFoldDB" id="A0A9K3HZP7"/>
<evidence type="ECO:0000313" key="1">
    <source>
        <dbReference type="EMBL" id="KAF5787451.1"/>
    </source>
</evidence>
<evidence type="ECO:0000313" key="2">
    <source>
        <dbReference type="Proteomes" id="UP000215914"/>
    </source>
</evidence>
<dbReference type="EMBL" id="MNCJ02000325">
    <property type="protein sequence ID" value="KAF5787451.1"/>
    <property type="molecule type" value="Genomic_DNA"/>
</dbReference>
<dbReference type="Gramene" id="mRNA:HanXRQr2_Chr10g0452921">
    <property type="protein sequence ID" value="mRNA:HanXRQr2_Chr10g0452921"/>
    <property type="gene ID" value="HanXRQr2_Chr10g0452921"/>
</dbReference>
<dbReference type="Proteomes" id="UP000215914">
    <property type="component" value="Unassembled WGS sequence"/>
</dbReference>
<reference evidence="1" key="1">
    <citation type="journal article" date="2017" name="Nature">
        <title>The sunflower genome provides insights into oil metabolism, flowering and Asterid evolution.</title>
        <authorList>
            <person name="Badouin H."/>
            <person name="Gouzy J."/>
            <person name="Grassa C.J."/>
            <person name="Murat F."/>
            <person name="Staton S.E."/>
            <person name="Cottret L."/>
            <person name="Lelandais-Briere C."/>
            <person name="Owens G.L."/>
            <person name="Carrere S."/>
            <person name="Mayjonade B."/>
            <person name="Legrand L."/>
            <person name="Gill N."/>
            <person name="Kane N.C."/>
            <person name="Bowers J.E."/>
            <person name="Hubner S."/>
            <person name="Bellec A."/>
            <person name="Berard A."/>
            <person name="Berges H."/>
            <person name="Blanchet N."/>
            <person name="Boniface M.C."/>
            <person name="Brunel D."/>
            <person name="Catrice O."/>
            <person name="Chaidir N."/>
            <person name="Claudel C."/>
            <person name="Donnadieu C."/>
            <person name="Faraut T."/>
            <person name="Fievet G."/>
            <person name="Helmstetter N."/>
            <person name="King M."/>
            <person name="Knapp S.J."/>
            <person name="Lai Z."/>
            <person name="Le Paslier M.C."/>
            <person name="Lippi Y."/>
            <person name="Lorenzon L."/>
            <person name="Mandel J.R."/>
            <person name="Marage G."/>
            <person name="Marchand G."/>
            <person name="Marquand E."/>
            <person name="Bret-Mestries E."/>
            <person name="Morien E."/>
            <person name="Nambeesan S."/>
            <person name="Nguyen T."/>
            <person name="Pegot-Espagnet P."/>
            <person name="Pouilly N."/>
            <person name="Raftis F."/>
            <person name="Sallet E."/>
            <person name="Schiex T."/>
            <person name="Thomas J."/>
            <person name="Vandecasteele C."/>
            <person name="Vares D."/>
            <person name="Vear F."/>
            <person name="Vautrin S."/>
            <person name="Crespi M."/>
            <person name="Mangin B."/>
            <person name="Burke J.M."/>
            <person name="Salse J."/>
            <person name="Munos S."/>
            <person name="Vincourt P."/>
            <person name="Rieseberg L.H."/>
            <person name="Langlade N.B."/>
        </authorList>
    </citation>
    <scope>NUCLEOTIDE SEQUENCE</scope>
    <source>
        <tissue evidence="1">Leaves</tissue>
    </source>
</reference>
<comment type="caution">
    <text evidence="1">The sequence shown here is derived from an EMBL/GenBank/DDBJ whole genome shotgun (WGS) entry which is preliminary data.</text>
</comment>
<protein>
    <submittedName>
        <fullName evidence="1">Uncharacterized protein</fullName>
    </submittedName>
</protein>
<keyword evidence="2" id="KW-1185">Reference proteome</keyword>
<organism evidence="1 2">
    <name type="scientific">Helianthus annuus</name>
    <name type="common">Common sunflower</name>
    <dbReference type="NCBI Taxonomy" id="4232"/>
    <lineage>
        <taxon>Eukaryota</taxon>
        <taxon>Viridiplantae</taxon>
        <taxon>Streptophyta</taxon>
        <taxon>Embryophyta</taxon>
        <taxon>Tracheophyta</taxon>
        <taxon>Spermatophyta</taxon>
        <taxon>Magnoliopsida</taxon>
        <taxon>eudicotyledons</taxon>
        <taxon>Gunneridae</taxon>
        <taxon>Pentapetalae</taxon>
        <taxon>asterids</taxon>
        <taxon>campanulids</taxon>
        <taxon>Asterales</taxon>
        <taxon>Asteraceae</taxon>
        <taxon>Asteroideae</taxon>
        <taxon>Heliantheae alliance</taxon>
        <taxon>Heliantheae</taxon>
        <taxon>Helianthus</taxon>
    </lineage>
</organism>
<accession>A0A9K3HZP7</accession>
<sequence length="42" mass="4844">MCCQEWLWKCGVNDDDLRETAYEILLAAAGALSTYLYTHTQF</sequence>
<name>A0A9K3HZP7_HELAN</name>
<proteinExistence type="predicted"/>
<gene>
    <name evidence="1" type="ORF">HanXRQr2_Chr10g0452921</name>
</gene>